<reference evidence="3" key="1">
    <citation type="journal article" date="2019" name="Int. J. Syst. Evol. Microbiol.">
        <title>The Global Catalogue of Microorganisms (GCM) 10K type strain sequencing project: providing services to taxonomists for standard genome sequencing and annotation.</title>
        <authorList>
            <consortium name="The Broad Institute Genomics Platform"/>
            <consortium name="The Broad Institute Genome Sequencing Center for Infectious Disease"/>
            <person name="Wu L."/>
            <person name="Ma J."/>
        </authorList>
    </citation>
    <scope>NUCLEOTIDE SEQUENCE [LARGE SCALE GENOMIC DNA]</scope>
    <source>
        <strain evidence="3">NBRC 103632</strain>
    </source>
</reference>
<evidence type="ECO:0000313" key="3">
    <source>
        <dbReference type="Proteomes" id="UP001157440"/>
    </source>
</evidence>
<evidence type="ECO:0000313" key="2">
    <source>
        <dbReference type="EMBL" id="GLS74296.1"/>
    </source>
</evidence>
<protein>
    <submittedName>
        <fullName evidence="2">Uncharacterized protein</fullName>
    </submittedName>
</protein>
<name>A0AA37TR41_9HYPH</name>
<proteinExistence type="predicted"/>
<gene>
    <name evidence="2" type="ORF">GCM10007890_63120</name>
</gene>
<feature type="transmembrane region" description="Helical" evidence="1">
    <location>
        <begin position="32"/>
        <end position="51"/>
    </location>
</feature>
<accession>A0AA37TR41</accession>
<keyword evidence="1" id="KW-0472">Membrane</keyword>
<dbReference type="EMBL" id="BSPL01000035">
    <property type="protein sequence ID" value="GLS74296.1"/>
    <property type="molecule type" value="Genomic_DNA"/>
</dbReference>
<comment type="caution">
    <text evidence="2">The sequence shown here is derived from an EMBL/GenBank/DDBJ whole genome shotgun (WGS) entry which is preliminary data.</text>
</comment>
<evidence type="ECO:0000256" key="1">
    <source>
        <dbReference type="SAM" id="Phobius"/>
    </source>
</evidence>
<dbReference type="AlphaFoldDB" id="A0AA37TR41"/>
<keyword evidence="1" id="KW-0812">Transmembrane</keyword>
<organism evidence="2 3">
    <name type="scientific">Methylobacterium tardum</name>
    <dbReference type="NCBI Taxonomy" id="374432"/>
    <lineage>
        <taxon>Bacteria</taxon>
        <taxon>Pseudomonadati</taxon>
        <taxon>Pseudomonadota</taxon>
        <taxon>Alphaproteobacteria</taxon>
        <taxon>Hyphomicrobiales</taxon>
        <taxon>Methylobacteriaceae</taxon>
        <taxon>Methylobacterium</taxon>
    </lineage>
</organism>
<dbReference type="Proteomes" id="UP001157440">
    <property type="component" value="Unassembled WGS sequence"/>
</dbReference>
<dbReference type="RefSeq" id="WP_238197702.1">
    <property type="nucleotide sequence ID" value="NZ_BPQZ01000020.1"/>
</dbReference>
<sequence length="52" mass="5251">MMALGVFCVLAGVSMAAGSLWSPRYRAILEVMGGSLFLAGLGFAGADLTLAS</sequence>
<keyword evidence="3" id="KW-1185">Reference proteome</keyword>
<keyword evidence="1" id="KW-1133">Transmembrane helix</keyword>